<dbReference type="PRINTS" id="PR01438">
    <property type="entry name" value="UNVRSLSTRESS"/>
</dbReference>
<accession>A0A6N6MLG0</accession>
<dbReference type="RefSeq" id="WP_150937435.1">
    <property type="nucleotide sequence ID" value="NZ_WAAT01000028.1"/>
</dbReference>
<gene>
    <name evidence="3" type="ORF">F6U93_04960</name>
</gene>
<comment type="caution">
    <text evidence="3">The sequence shown here is derived from an EMBL/GenBank/DDBJ whole genome shotgun (WGS) entry which is preliminary data.</text>
</comment>
<dbReference type="Gene3D" id="3.40.50.620">
    <property type="entry name" value="HUPs"/>
    <property type="match status" value="2"/>
</dbReference>
<feature type="domain" description="UspA" evidence="2">
    <location>
        <begin position="2"/>
        <end position="140"/>
    </location>
</feature>
<evidence type="ECO:0000313" key="3">
    <source>
        <dbReference type="EMBL" id="KAB1069107.1"/>
    </source>
</evidence>
<name>A0A6N6MLG0_9FLAO</name>
<dbReference type="InterPro" id="IPR006015">
    <property type="entry name" value="Universal_stress_UspA"/>
</dbReference>
<feature type="domain" description="UspA" evidence="2">
    <location>
        <begin position="151"/>
        <end position="275"/>
    </location>
</feature>
<reference evidence="3 4" key="1">
    <citation type="submission" date="2019-09" db="EMBL/GenBank/DDBJ databases">
        <authorList>
            <person name="Cao W.R."/>
        </authorList>
    </citation>
    <scope>NUCLEOTIDE SEQUENCE [LARGE SCALE GENOMIC DNA]</scope>
    <source>
        <strain evidence="3 4">B1N29</strain>
    </source>
</reference>
<organism evidence="3 4">
    <name type="scientific">Pseudotamlana haliotis</name>
    <dbReference type="NCBI Taxonomy" id="2614804"/>
    <lineage>
        <taxon>Bacteria</taxon>
        <taxon>Pseudomonadati</taxon>
        <taxon>Bacteroidota</taxon>
        <taxon>Flavobacteriia</taxon>
        <taxon>Flavobacteriales</taxon>
        <taxon>Flavobacteriaceae</taxon>
        <taxon>Pseudotamlana</taxon>
    </lineage>
</organism>
<dbReference type="SUPFAM" id="SSF52402">
    <property type="entry name" value="Adenine nucleotide alpha hydrolases-like"/>
    <property type="match status" value="2"/>
</dbReference>
<evidence type="ECO:0000256" key="1">
    <source>
        <dbReference type="ARBA" id="ARBA00008791"/>
    </source>
</evidence>
<dbReference type="CDD" id="cd00293">
    <property type="entry name" value="USP-like"/>
    <property type="match status" value="2"/>
</dbReference>
<dbReference type="PANTHER" id="PTHR46268">
    <property type="entry name" value="STRESS RESPONSE PROTEIN NHAX"/>
    <property type="match status" value="1"/>
</dbReference>
<dbReference type="EMBL" id="WAAT01000028">
    <property type="protein sequence ID" value="KAB1069107.1"/>
    <property type="molecule type" value="Genomic_DNA"/>
</dbReference>
<protein>
    <submittedName>
        <fullName evidence="3">Universal stress protein</fullName>
    </submittedName>
</protein>
<evidence type="ECO:0000259" key="2">
    <source>
        <dbReference type="Pfam" id="PF00582"/>
    </source>
</evidence>
<evidence type="ECO:0000313" key="4">
    <source>
        <dbReference type="Proteomes" id="UP000441333"/>
    </source>
</evidence>
<dbReference type="InterPro" id="IPR006016">
    <property type="entry name" value="UspA"/>
</dbReference>
<proteinExistence type="inferred from homology"/>
<dbReference type="InterPro" id="IPR014729">
    <property type="entry name" value="Rossmann-like_a/b/a_fold"/>
</dbReference>
<dbReference type="Pfam" id="PF00582">
    <property type="entry name" value="Usp"/>
    <property type="match status" value="2"/>
</dbReference>
<dbReference type="PANTHER" id="PTHR46268:SF6">
    <property type="entry name" value="UNIVERSAL STRESS PROTEIN UP12"/>
    <property type="match status" value="1"/>
</dbReference>
<keyword evidence="4" id="KW-1185">Reference proteome</keyword>
<comment type="similarity">
    <text evidence="1">Belongs to the universal stress protein A family.</text>
</comment>
<dbReference type="AlphaFoldDB" id="A0A6N6MLG0"/>
<dbReference type="Proteomes" id="UP000441333">
    <property type="component" value="Unassembled WGS sequence"/>
</dbReference>
<sequence>MEKIIVPVDFSEHSEHALNTAAKLAKRYQSELLVLHMLEMPEMVLTSSGKEQNEKAGFLLRLTEQKIEKLLKKPFLLNLKVTPIIKHFKMFSEVNDVAIKNSAELIVMGTQGASGFKEMFIGSNTERVIRYAEIPVLAVKNRVVDIQFGVVAFACDFSEACIPAYLKAVKLFEKMGSKIYPVYVNLPNDNFKSSIEIENKVAEFFMKAFGNLDRMDDVHYISDYSVKEGVLNFANKIGADLIALPTRGRKGFAHFFEGSIGEDVANHATLPVMTFKI</sequence>